<evidence type="ECO:0000313" key="11">
    <source>
        <dbReference type="Proteomes" id="UP000095255"/>
    </source>
</evidence>
<reference evidence="10 11" key="1">
    <citation type="submission" date="2016-09" db="EMBL/GenBank/DDBJ databases">
        <title>Desulfuribacillus arsenicus sp. nov., an obligately anaerobic, dissimilatory arsenic- and antimonate-reducing bacterium isolated from anoxic sediments.</title>
        <authorList>
            <person name="Abin C.A."/>
            <person name="Hollibaugh J.T."/>
        </authorList>
    </citation>
    <scope>NUCLEOTIDE SEQUENCE [LARGE SCALE GENOMIC DNA]</scope>
    <source>
        <strain evidence="10 11">MLFW-2</strain>
    </source>
</reference>
<dbReference type="InterPro" id="IPR027467">
    <property type="entry name" value="MopterinOxRdtase_cofactor_BS"/>
</dbReference>
<keyword evidence="11" id="KW-1185">Reference proteome</keyword>
<sequence length="360" mass="40602">MNVTIDGQSYQAKKGQTVFELCREHHIPLPVFDKQLLCNFIPSDVTYDISFVEIIDSYHSAIKIADQLKCENGMVLVTNTESVIEKRRGIIQEILQNHPLDCISCKRAGKCSLQDLCYIYGLIDSNGRRQLNKFGNVQIPIDSSNSFFIRDFSKCIMCGKCVSVCKDINGAHAIDFVSKEDYRIVTSVGDDNLENTNCNFCGMCIQVCPVNVFIPKTEIPYINHKDMELVKTTCGYCGVGCQMQLKVAENRVVGIAKDVTGSNKGHLCVKGQFGWQYIHSQERLTHPLIKNPNTGQFQAATWEEAIDYIYDNIQPIIDEYGNNSIGGLCSAKCTNEENYLFQKLFRTVFHTNNVDHCARL</sequence>
<dbReference type="FunFam" id="3.30.70.20:FF:000035">
    <property type="entry name" value="Iron hydrogenase 1"/>
    <property type="match status" value="1"/>
</dbReference>
<evidence type="ECO:0000256" key="6">
    <source>
        <dbReference type="ARBA" id="ARBA00023014"/>
    </source>
</evidence>
<keyword evidence="2" id="KW-0479">Metal-binding</keyword>
<dbReference type="InterPro" id="IPR006963">
    <property type="entry name" value="Mopterin_OxRdtase_4Fe-4S_dom"/>
</dbReference>
<dbReference type="PANTHER" id="PTHR43105:SF14">
    <property type="entry name" value="FORMATE DEHYDROGENASE H"/>
    <property type="match status" value="1"/>
</dbReference>
<dbReference type="InterPro" id="IPR017896">
    <property type="entry name" value="4Fe4S_Fe-S-bd"/>
</dbReference>
<dbReference type="SMART" id="SM00926">
    <property type="entry name" value="Molybdop_Fe4S4"/>
    <property type="match status" value="1"/>
</dbReference>
<dbReference type="GO" id="GO:0003954">
    <property type="term" value="F:NADH dehydrogenase activity"/>
    <property type="evidence" value="ECO:0007669"/>
    <property type="project" value="TreeGrafter"/>
</dbReference>
<dbReference type="Pfam" id="PF10588">
    <property type="entry name" value="NADH-G_4Fe-4S_3"/>
    <property type="match status" value="1"/>
</dbReference>
<dbReference type="Gene3D" id="3.10.20.740">
    <property type="match status" value="1"/>
</dbReference>
<comment type="caution">
    <text evidence="10">The sequence shown here is derived from an EMBL/GenBank/DDBJ whole genome shotgun (WGS) entry which is preliminary data.</text>
</comment>
<accession>A0A1E5L6Z5</accession>
<evidence type="ECO:0008006" key="12">
    <source>
        <dbReference type="Google" id="ProtNLM"/>
    </source>
</evidence>
<name>A0A1E5L6Z5_9FIRM</name>
<dbReference type="PROSITE" id="PS51839">
    <property type="entry name" value="4FE4S_HC3"/>
    <property type="match status" value="1"/>
</dbReference>
<evidence type="ECO:0000256" key="1">
    <source>
        <dbReference type="ARBA" id="ARBA00022485"/>
    </source>
</evidence>
<dbReference type="PROSITE" id="PS00551">
    <property type="entry name" value="MOLYBDOPTERIN_PROK_1"/>
    <property type="match status" value="1"/>
</dbReference>
<dbReference type="GO" id="GO:0016020">
    <property type="term" value="C:membrane"/>
    <property type="evidence" value="ECO:0007669"/>
    <property type="project" value="TreeGrafter"/>
</dbReference>
<keyword evidence="6" id="KW-0411">Iron-sulfur</keyword>
<evidence type="ECO:0000256" key="4">
    <source>
        <dbReference type="ARBA" id="ARBA00023002"/>
    </source>
</evidence>
<dbReference type="PROSITE" id="PS51669">
    <property type="entry name" value="4FE4S_MOW_BIS_MGD"/>
    <property type="match status" value="1"/>
</dbReference>
<evidence type="ECO:0000259" key="7">
    <source>
        <dbReference type="PROSITE" id="PS51379"/>
    </source>
</evidence>
<dbReference type="OrthoDB" id="9803192at2"/>
<dbReference type="Gene3D" id="3.30.70.20">
    <property type="match status" value="1"/>
</dbReference>
<gene>
    <name evidence="10" type="ORF">BHU72_03925</name>
</gene>
<dbReference type="InterPro" id="IPR017900">
    <property type="entry name" value="4Fe4S_Fe_S_CS"/>
</dbReference>
<proteinExistence type="predicted"/>
<organism evidence="10 11">
    <name type="scientific">Desulfuribacillus stibiiarsenatis</name>
    <dbReference type="NCBI Taxonomy" id="1390249"/>
    <lineage>
        <taxon>Bacteria</taxon>
        <taxon>Bacillati</taxon>
        <taxon>Bacillota</taxon>
        <taxon>Desulfuribacillia</taxon>
        <taxon>Desulfuribacillales</taxon>
        <taxon>Desulfuribacillaceae</taxon>
        <taxon>Desulfuribacillus</taxon>
    </lineage>
</organism>
<dbReference type="SMART" id="SM00929">
    <property type="entry name" value="NADH-G_4Fe-4S_3"/>
    <property type="match status" value="1"/>
</dbReference>
<dbReference type="Pfam" id="PF12838">
    <property type="entry name" value="Fer4_7"/>
    <property type="match status" value="1"/>
</dbReference>
<dbReference type="AlphaFoldDB" id="A0A1E5L6Z5"/>
<evidence type="ECO:0000256" key="5">
    <source>
        <dbReference type="ARBA" id="ARBA00023004"/>
    </source>
</evidence>
<dbReference type="GO" id="GO:0051539">
    <property type="term" value="F:4 iron, 4 sulfur cluster binding"/>
    <property type="evidence" value="ECO:0007669"/>
    <property type="project" value="UniProtKB-KW"/>
</dbReference>
<dbReference type="Gene3D" id="3.40.50.740">
    <property type="match status" value="1"/>
</dbReference>
<evidence type="ECO:0000259" key="9">
    <source>
        <dbReference type="PROSITE" id="PS51839"/>
    </source>
</evidence>
<dbReference type="InterPro" id="IPR019574">
    <property type="entry name" value="NADH_UbQ_OxRdtase_Gsu_4Fe4S-bd"/>
</dbReference>
<dbReference type="SUPFAM" id="SSF53706">
    <property type="entry name" value="Formate dehydrogenase/DMSO reductase, domains 1-3"/>
    <property type="match status" value="1"/>
</dbReference>
<feature type="domain" description="4Fe-4S Mo/W bis-MGD-type" evidence="8">
    <location>
        <begin position="227"/>
        <end position="282"/>
    </location>
</feature>
<dbReference type="Pfam" id="PF00384">
    <property type="entry name" value="Molybdopterin"/>
    <property type="match status" value="1"/>
</dbReference>
<evidence type="ECO:0000256" key="2">
    <source>
        <dbReference type="ARBA" id="ARBA00022723"/>
    </source>
</evidence>
<dbReference type="PANTHER" id="PTHR43105">
    <property type="entry name" value="RESPIRATORY NITRATE REDUCTASE"/>
    <property type="match status" value="1"/>
</dbReference>
<evidence type="ECO:0000256" key="3">
    <source>
        <dbReference type="ARBA" id="ARBA00022737"/>
    </source>
</evidence>
<evidence type="ECO:0000259" key="8">
    <source>
        <dbReference type="PROSITE" id="PS51669"/>
    </source>
</evidence>
<keyword evidence="3" id="KW-0677">Repeat</keyword>
<dbReference type="GO" id="GO:0046872">
    <property type="term" value="F:metal ion binding"/>
    <property type="evidence" value="ECO:0007669"/>
    <property type="project" value="UniProtKB-KW"/>
</dbReference>
<dbReference type="InterPro" id="IPR050123">
    <property type="entry name" value="Prok_molybdopt-oxidoreductase"/>
</dbReference>
<protein>
    <recommendedName>
        <fullName evidence="12">NADH dehydrogenase</fullName>
    </recommendedName>
</protein>
<keyword evidence="1" id="KW-0004">4Fe-4S</keyword>
<feature type="domain" description="4Fe-4S ferredoxin-type" evidence="7">
    <location>
        <begin position="145"/>
        <end position="177"/>
    </location>
</feature>
<dbReference type="EMBL" id="MJAT01000012">
    <property type="protein sequence ID" value="OEH85927.1"/>
    <property type="molecule type" value="Genomic_DNA"/>
</dbReference>
<dbReference type="PROSITE" id="PS51379">
    <property type="entry name" value="4FE4S_FER_2"/>
    <property type="match status" value="2"/>
</dbReference>
<keyword evidence="4" id="KW-0560">Oxidoreductase</keyword>
<evidence type="ECO:0000313" key="10">
    <source>
        <dbReference type="EMBL" id="OEH85927.1"/>
    </source>
</evidence>
<feature type="domain" description="4Fe-4S His(Cys)3-ligated-type" evidence="9">
    <location>
        <begin position="82"/>
        <end position="121"/>
    </location>
</feature>
<dbReference type="STRING" id="1390249.BHU72_03925"/>
<dbReference type="GO" id="GO:0022904">
    <property type="term" value="P:respiratory electron transport chain"/>
    <property type="evidence" value="ECO:0007669"/>
    <property type="project" value="TreeGrafter"/>
</dbReference>
<dbReference type="SUPFAM" id="SSF54862">
    <property type="entry name" value="4Fe-4S ferredoxins"/>
    <property type="match status" value="1"/>
</dbReference>
<dbReference type="Proteomes" id="UP000095255">
    <property type="component" value="Unassembled WGS sequence"/>
</dbReference>
<dbReference type="PROSITE" id="PS00198">
    <property type="entry name" value="4FE4S_FER_1"/>
    <property type="match status" value="1"/>
</dbReference>
<dbReference type="InterPro" id="IPR006656">
    <property type="entry name" value="Mopterin_OxRdtase"/>
</dbReference>
<feature type="domain" description="4Fe-4S ferredoxin-type" evidence="7">
    <location>
        <begin position="189"/>
        <end position="218"/>
    </location>
</feature>
<keyword evidence="5" id="KW-0408">Iron</keyword>
<dbReference type="Pfam" id="PF04879">
    <property type="entry name" value="Molybdop_Fe4S4"/>
    <property type="match status" value="1"/>
</dbReference>
<dbReference type="Gene3D" id="2.20.25.90">
    <property type="entry name" value="ADC-like domains"/>
    <property type="match status" value="1"/>
</dbReference>